<dbReference type="Proteomes" id="UP001152797">
    <property type="component" value="Unassembled WGS sequence"/>
</dbReference>
<comment type="caution">
    <text evidence="1">The sequence shown here is derived from an EMBL/GenBank/DDBJ whole genome shotgun (WGS) entry which is preliminary data.</text>
</comment>
<protein>
    <submittedName>
        <fullName evidence="1">Uncharacterized protein</fullName>
    </submittedName>
</protein>
<dbReference type="EMBL" id="CAMXCT020001225">
    <property type="protein sequence ID" value="CAL1141403.1"/>
    <property type="molecule type" value="Genomic_DNA"/>
</dbReference>
<evidence type="ECO:0000313" key="1">
    <source>
        <dbReference type="EMBL" id="CAI3988028.1"/>
    </source>
</evidence>
<dbReference type="AlphaFoldDB" id="A0A9P1CC82"/>
<proteinExistence type="predicted"/>
<dbReference type="EMBL" id="CAMXCT030001225">
    <property type="protein sequence ID" value="CAL4775340.1"/>
    <property type="molecule type" value="Genomic_DNA"/>
</dbReference>
<accession>A0A9P1CC82</accession>
<reference evidence="2" key="2">
    <citation type="submission" date="2024-04" db="EMBL/GenBank/DDBJ databases">
        <authorList>
            <person name="Chen Y."/>
            <person name="Shah S."/>
            <person name="Dougan E. K."/>
            <person name="Thang M."/>
            <person name="Chan C."/>
        </authorList>
    </citation>
    <scope>NUCLEOTIDE SEQUENCE [LARGE SCALE GENOMIC DNA]</scope>
</reference>
<organism evidence="1">
    <name type="scientific">Cladocopium goreaui</name>
    <dbReference type="NCBI Taxonomy" id="2562237"/>
    <lineage>
        <taxon>Eukaryota</taxon>
        <taxon>Sar</taxon>
        <taxon>Alveolata</taxon>
        <taxon>Dinophyceae</taxon>
        <taxon>Suessiales</taxon>
        <taxon>Symbiodiniaceae</taxon>
        <taxon>Cladocopium</taxon>
    </lineage>
</organism>
<keyword evidence="3" id="KW-1185">Reference proteome</keyword>
<name>A0A9P1CC82_9DINO</name>
<gene>
    <name evidence="1" type="ORF">C1SCF055_LOCUS15257</name>
</gene>
<evidence type="ECO:0000313" key="2">
    <source>
        <dbReference type="EMBL" id="CAL1141403.1"/>
    </source>
</evidence>
<reference evidence="1" key="1">
    <citation type="submission" date="2022-10" db="EMBL/GenBank/DDBJ databases">
        <authorList>
            <person name="Chen Y."/>
            <person name="Dougan E. K."/>
            <person name="Chan C."/>
            <person name="Rhodes N."/>
            <person name="Thang M."/>
        </authorList>
    </citation>
    <scope>NUCLEOTIDE SEQUENCE</scope>
</reference>
<dbReference type="EMBL" id="CAMXCT010001225">
    <property type="protein sequence ID" value="CAI3988028.1"/>
    <property type="molecule type" value="Genomic_DNA"/>
</dbReference>
<evidence type="ECO:0000313" key="3">
    <source>
        <dbReference type="Proteomes" id="UP001152797"/>
    </source>
</evidence>
<sequence length="256" mass="28611">MNNFALTLLSTLGAKKHSMFTAEQASELSRLRKMLERIDDQNNFEGERANAARLLQQCLQRLDLDEARLRASCGCMSGEDSNKPTLAKLEFTKRLTSRRAWFEEHAMRIAHPMGVAVLANKASGHFGRTGHNGVALCGKPAACILAAAAIAKIAEAALQSCSKSDQDTFCANFCRSCRLVDMSDPDAQQKQLEVSQQWLHNDFCAKDASADWNTPKRFRESTPTAREGTLSGEKKRRVFEPMNELVQKQHVRCLMY</sequence>